<dbReference type="Gene3D" id="3.40.50.10140">
    <property type="entry name" value="Toll/interleukin-1 receptor homology (TIR) domain"/>
    <property type="match status" value="1"/>
</dbReference>
<gene>
    <name evidence="2" type="ORF">J7I42_12180</name>
</gene>
<proteinExistence type="predicted"/>
<dbReference type="EMBL" id="JAGHKO010000001">
    <property type="protein sequence ID" value="MBO9201028.1"/>
    <property type="molecule type" value="Genomic_DNA"/>
</dbReference>
<dbReference type="InterPro" id="IPR035897">
    <property type="entry name" value="Toll_tir_struct_dom_sf"/>
</dbReference>
<comment type="caution">
    <text evidence="2">The sequence shown here is derived from an EMBL/GenBank/DDBJ whole genome shotgun (WGS) entry which is preliminary data.</text>
</comment>
<dbReference type="PROSITE" id="PS50104">
    <property type="entry name" value="TIR"/>
    <property type="match status" value="1"/>
</dbReference>
<keyword evidence="2" id="KW-0675">Receptor</keyword>
<organism evidence="2 3">
    <name type="scientific">Niastella soli</name>
    <dbReference type="NCBI Taxonomy" id="2821487"/>
    <lineage>
        <taxon>Bacteria</taxon>
        <taxon>Pseudomonadati</taxon>
        <taxon>Bacteroidota</taxon>
        <taxon>Chitinophagia</taxon>
        <taxon>Chitinophagales</taxon>
        <taxon>Chitinophagaceae</taxon>
        <taxon>Niastella</taxon>
    </lineage>
</organism>
<dbReference type="InterPro" id="IPR000157">
    <property type="entry name" value="TIR_dom"/>
</dbReference>
<name>A0ABS3YT96_9BACT</name>
<evidence type="ECO:0000259" key="1">
    <source>
        <dbReference type="PROSITE" id="PS50104"/>
    </source>
</evidence>
<reference evidence="2 3" key="1">
    <citation type="submission" date="2021-03" db="EMBL/GenBank/DDBJ databases">
        <title>Assistant Professor.</title>
        <authorList>
            <person name="Huq M.A."/>
        </authorList>
    </citation>
    <scope>NUCLEOTIDE SEQUENCE [LARGE SCALE GENOMIC DNA]</scope>
    <source>
        <strain evidence="2 3">MAH-29</strain>
    </source>
</reference>
<feature type="domain" description="TIR" evidence="1">
    <location>
        <begin position="5"/>
        <end position="129"/>
    </location>
</feature>
<accession>A0ABS3YT96</accession>
<dbReference type="Proteomes" id="UP000677244">
    <property type="component" value="Unassembled WGS sequence"/>
</dbReference>
<dbReference type="Pfam" id="PF13676">
    <property type="entry name" value="TIR_2"/>
    <property type="match status" value="1"/>
</dbReference>
<dbReference type="SUPFAM" id="SSF52200">
    <property type="entry name" value="Toll/Interleukin receptor TIR domain"/>
    <property type="match status" value="1"/>
</dbReference>
<evidence type="ECO:0000313" key="3">
    <source>
        <dbReference type="Proteomes" id="UP000677244"/>
    </source>
</evidence>
<protein>
    <submittedName>
        <fullName evidence="2">Toll/interleukin-1 receptor domain-containing protein</fullName>
    </submittedName>
</protein>
<dbReference type="RefSeq" id="WP_209139059.1">
    <property type="nucleotide sequence ID" value="NZ_JAGHKO010000001.1"/>
</dbReference>
<evidence type="ECO:0000313" key="2">
    <source>
        <dbReference type="EMBL" id="MBO9201028.1"/>
    </source>
</evidence>
<keyword evidence="3" id="KW-1185">Reference proteome</keyword>
<sequence>MMILNRQKVFISYSTHDTPYAKAICTWLEENSIPCWMAPRDIIPGTSYGEAIIRAIRQAKIMVLVFTAYANESKYVNKEVERAVSNGTIIIPVRFQNVSLCQALDFFLSAEQWLDALNPPLKKHLDKLVESVKVLQVSSQLQHAPKKESYKEARKDIRMFEELAPDNWYGQSRYSLFRWIRNQFKDNS</sequence>